<feature type="transmembrane region" description="Helical" evidence="1">
    <location>
        <begin position="202"/>
        <end position="225"/>
    </location>
</feature>
<dbReference type="WBParaSite" id="TCONS_00010439.p1">
    <property type="protein sequence ID" value="TCONS_00010439.p1"/>
    <property type="gene ID" value="XLOC_003566"/>
</dbReference>
<accession>A0AAF5DDN8</accession>
<keyword evidence="1" id="KW-1133">Transmembrane helix</keyword>
<name>A0AAF5DDN8_STRER</name>
<sequence length="269" mass="32272">MILWIIYYILLFKKILSKKYNKYQNPYYYLLITVSITGIINYTLTYFHTIIPLTPGINKLYIPYKPSNKYGLLNFFYLYTTFAYYVSLIMLLLNIFQAFDEKTTILSRNIYFEIFGMLIIPIPMLFYTITSEAQLQYIPNGDTIKSNYMILKITTKNNLTNSLDNILKICYYLYISYSIIFMIIIIKRFIKNGNKKNHLKKIKLTFLLILLQYPNITVKIIRHIYKIEDYLKTKYLVPFLFLSFILSTIFTIVIIIIIDKNSRKLFYYK</sequence>
<protein>
    <submittedName>
        <fullName evidence="3">Uncharacterized protein</fullName>
    </submittedName>
</protein>
<organism evidence="2 3">
    <name type="scientific">Strongyloides stercoralis</name>
    <name type="common">Threadworm</name>
    <dbReference type="NCBI Taxonomy" id="6248"/>
    <lineage>
        <taxon>Eukaryota</taxon>
        <taxon>Metazoa</taxon>
        <taxon>Ecdysozoa</taxon>
        <taxon>Nematoda</taxon>
        <taxon>Chromadorea</taxon>
        <taxon>Rhabditida</taxon>
        <taxon>Tylenchina</taxon>
        <taxon>Panagrolaimomorpha</taxon>
        <taxon>Strongyloidoidea</taxon>
        <taxon>Strongyloididae</taxon>
        <taxon>Strongyloides</taxon>
    </lineage>
</organism>
<proteinExistence type="predicted"/>
<dbReference type="AlphaFoldDB" id="A0AAF5DDN8"/>
<feature type="transmembrane region" description="Helical" evidence="1">
    <location>
        <begin position="237"/>
        <end position="258"/>
    </location>
</feature>
<feature type="transmembrane region" description="Helical" evidence="1">
    <location>
        <begin position="76"/>
        <end position="98"/>
    </location>
</feature>
<feature type="transmembrane region" description="Helical" evidence="1">
    <location>
        <begin position="110"/>
        <end position="129"/>
    </location>
</feature>
<feature type="transmembrane region" description="Helical" evidence="1">
    <location>
        <begin position="171"/>
        <end position="190"/>
    </location>
</feature>
<evidence type="ECO:0000313" key="3">
    <source>
        <dbReference type="WBParaSite" id="TCONS_00010439.p1"/>
    </source>
</evidence>
<feature type="transmembrane region" description="Helical" evidence="1">
    <location>
        <begin position="27"/>
        <end position="51"/>
    </location>
</feature>
<reference evidence="3" key="1">
    <citation type="submission" date="2024-02" db="UniProtKB">
        <authorList>
            <consortium name="WormBaseParasite"/>
        </authorList>
    </citation>
    <scope>IDENTIFICATION</scope>
</reference>
<keyword evidence="2" id="KW-1185">Reference proteome</keyword>
<keyword evidence="1" id="KW-0472">Membrane</keyword>
<evidence type="ECO:0000313" key="2">
    <source>
        <dbReference type="Proteomes" id="UP000035681"/>
    </source>
</evidence>
<keyword evidence="1" id="KW-0812">Transmembrane</keyword>
<dbReference type="Proteomes" id="UP000035681">
    <property type="component" value="Unplaced"/>
</dbReference>
<evidence type="ECO:0000256" key="1">
    <source>
        <dbReference type="SAM" id="Phobius"/>
    </source>
</evidence>